<feature type="non-terminal residue" evidence="2">
    <location>
        <position position="1"/>
    </location>
</feature>
<feature type="compositionally biased region" description="Basic residues" evidence="1">
    <location>
        <begin position="212"/>
        <end position="224"/>
    </location>
</feature>
<dbReference type="EMBL" id="AHKC01010991">
    <property type="protein sequence ID" value="EKF31150.1"/>
    <property type="molecule type" value="Genomic_DNA"/>
</dbReference>
<evidence type="ECO:0000256" key="1">
    <source>
        <dbReference type="SAM" id="MobiDB-lite"/>
    </source>
</evidence>
<dbReference type="AlphaFoldDB" id="K2MVP7"/>
<gene>
    <name evidence="2" type="ORF">MOQ_005017</name>
</gene>
<name>K2MVP7_TRYCR</name>
<dbReference type="Proteomes" id="UP000007350">
    <property type="component" value="Unassembled WGS sequence"/>
</dbReference>
<dbReference type="OrthoDB" id="10544969at2759"/>
<feature type="region of interest" description="Disordered" evidence="1">
    <location>
        <begin position="1"/>
        <end position="41"/>
    </location>
</feature>
<feature type="compositionally biased region" description="Polar residues" evidence="1">
    <location>
        <begin position="12"/>
        <end position="23"/>
    </location>
</feature>
<evidence type="ECO:0000313" key="3">
    <source>
        <dbReference type="Proteomes" id="UP000007350"/>
    </source>
</evidence>
<keyword evidence="3" id="KW-1185">Reference proteome</keyword>
<feature type="region of interest" description="Disordered" evidence="1">
    <location>
        <begin position="185"/>
        <end position="228"/>
    </location>
</feature>
<feature type="compositionally biased region" description="Basic residues" evidence="1">
    <location>
        <begin position="189"/>
        <end position="204"/>
    </location>
</feature>
<organism evidence="2 3">
    <name type="scientific">Trypanosoma cruzi marinkellei</name>
    <dbReference type="NCBI Taxonomy" id="85056"/>
    <lineage>
        <taxon>Eukaryota</taxon>
        <taxon>Discoba</taxon>
        <taxon>Euglenozoa</taxon>
        <taxon>Kinetoplastea</taxon>
        <taxon>Metakinetoplastina</taxon>
        <taxon>Trypanosomatida</taxon>
        <taxon>Trypanosomatidae</taxon>
        <taxon>Trypanosoma</taxon>
        <taxon>Schizotrypanum</taxon>
    </lineage>
</organism>
<protein>
    <submittedName>
        <fullName evidence="2">Uncharacterized protein</fullName>
    </submittedName>
</protein>
<accession>K2MVP7</accession>
<feature type="compositionally biased region" description="Basic residues" evidence="1">
    <location>
        <begin position="1"/>
        <end position="11"/>
    </location>
</feature>
<reference evidence="2 3" key="1">
    <citation type="journal article" date="2012" name="BMC Genomics">
        <title>Comparative genomic analysis of human infective Trypanosoma cruzi lineages with the bat-restricted subspecies T. cruzi marinkellei.</title>
        <authorList>
            <person name="Franzen O."/>
            <person name="Talavera-Lopez C."/>
            <person name="Ochaya S."/>
            <person name="Butler C.E."/>
            <person name="Messenger L.A."/>
            <person name="Lewis M.D."/>
            <person name="Llewellyn M.S."/>
            <person name="Marinkelle C.J."/>
            <person name="Tyler K.M."/>
            <person name="Miles M.A."/>
            <person name="Andersson B."/>
        </authorList>
    </citation>
    <scope>NUCLEOTIDE SEQUENCE [LARGE SCALE GENOMIC DNA]</scope>
    <source>
        <strain evidence="2 3">B7</strain>
    </source>
</reference>
<evidence type="ECO:0000313" key="2">
    <source>
        <dbReference type="EMBL" id="EKF31150.1"/>
    </source>
</evidence>
<sequence length="257" mass="28996">HPAMRVTHHKNNNWVGAVQQQSKQNRKEERSSPLHRSSHSHSHCYCYSLSSGPHRHATLTSTHAPPSTGLGIVMRSRCAATSCRFSSPIMSATPNAYRRTCSMRCNHTRIRLAVMHCILLLSSFCLEQTLPHPINPRPRNLREAAKRCRLCERRKCAETTATLAPSHVSAPPTLPHTRAVSWGKEARRTAHARGHTQQQHHPRRTATYSHAHNTHTRPHGKRNGAHPSTHRCLLLLSHLRRIGVPHSQVRHGAHHPL</sequence>
<comment type="caution">
    <text evidence="2">The sequence shown here is derived from an EMBL/GenBank/DDBJ whole genome shotgun (WGS) entry which is preliminary data.</text>
</comment>
<proteinExistence type="predicted"/>
<feature type="non-terminal residue" evidence="2">
    <location>
        <position position="257"/>
    </location>
</feature>